<keyword evidence="1" id="KW-0732">Signal</keyword>
<dbReference type="Proteomes" id="UP000019442">
    <property type="component" value="Chromosome"/>
</dbReference>
<name>W8LAG4_9GAMM</name>
<evidence type="ECO:0000313" key="3">
    <source>
        <dbReference type="Proteomes" id="UP000019442"/>
    </source>
</evidence>
<dbReference type="OrthoDB" id="5792350at2"/>
<reference evidence="3" key="2">
    <citation type="submission" date="2014-02" db="EMBL/GenBank/DDBJ databases">
        <title>Draft Genome Sequence of extremely halophilic bacteria Halorhodospira halochloris.</title>
        <authorList>
            <person name="Singh K.S."/>
        </authorList>
    </citation>
    <scope>NUCLEOTIDE SEQUENCE [LARGE SCALE GENOMIC DNA]</scope>
    <source>
        <strain evidence="3">A</strain>
    </source>
</reference>
<feature type="signal peptide" evidence="1">
    <location>
        <begin position="1"/>
        <end position="27"/>
    </location>
</feature>
<accession>W8LAG4</accession>
<dbReference type="EMBL" id="CP007268">
    <property type="protein sequence ID" value="AHK80810.1"/>
    <property type="molecule type" value="Genomic_DNA"/>
</dbReference>
<gene>
    <name evidence="2" type="ORF">M911_15895</name>
</gene>
<proteinExistence type="predicted"/>
<dbReference type="RefSeq" id="WP_025282934.1">
    <property type="nucleotide sequence ID" value="NZ_CP007268.1"/>
</dbReference>
<evidence type="ECO:0008006" key="4">
    <source>
        <dbReference type="Google" id="ProtNLM"/>
    </source>
</evidence>
<dbReference type="HOGENOM" id="CLU_1213437_0_0_6"/>
<dbReference type="PATRIC" id="fig|1354791.3.peg.517"/>
<feature type="chain" id="PRO_5004910827" description="Formylmethanofuran dehydrogenase subunit E domain-containing protein" evidence="1">
    <location>
        <begin position="28"/>
        <end position="228"/>
    </location>
</feature>
<evidence type="ECO:0000313" key="2">
    <source>
        <dbReference type="EMBL" id="AHK80810.1"/>
    </source>
</evidence>
<keyword evidence="3" id="KW-1185">Reference proteome</keyword>
<evidence type="ECO:0000256" key="1">
    <source>
        <dbReference type="SAM" id="SignalP"/>
    </source>
</evidence>
<protein>
    <recommendedName>
        <fullName evidence="4">Formylmethanofuran dehydrogenase subunit E domain-containing protein</fullName>
    </recommendedName>
</protein>
<reference evidence="2 3" key="1">
    <citation type="journal article" date="2014" name="J Genomics">
        <title>Draft Genome Sequence of the Extremely Halophilic Phototrophic Purple Sulfur Bacterium Halorhodospira halochloris.</title>
        <authorList>
            <person name="Singh K.S."/>
            <person name="Kirksey J."/>
            <person name="Hoff W.D."/>
            <person name="Deole R."/>
        </authorList>
    </citation>
    <scope>NUCLEOTIDE SEQUENCE [LARGE SCALE GENOMIC DNA]</scope>
    <source>
        <strain evidence="2 3">A</strain>
    </source>
</reference>
<sequence length="228" mass="25120">MHSSPRRFVLASALCIILLAGLPLKQAVSDDLPQVVKDHPPIHVIHPDGVARSISLAQVLDHHGYPCGPATVGFLALQYGLDLLFGEDEIARANDLLVLSHAPMGGVTDALDLVLVSEKPESRTPRPAGMEHAVESFRIQLLRKSTMQTVTVALDPQLWPEDWFELRTLRRAGEMTPELEARRQSLQDEMVETLPTKSFETLFGTPDINMVMTWGGITSEEARSAAQQ</sequence>
<dbReference type="AlphaFoldDB" id="W8LAG4"/>
<organism evidence="2 3">
    <name type="scientific">Ectothiorhodospira haloalkaliphila</name>
    <dbReference type="NCBI Taxonomy" id="421628"/>
    <lineage>
        <taxon>Bacteria</taxon>
        <taxon>Pseudomonadati</taxon>
        <taxon>Pseudomonadota</taxon>
        <taxon>Gammaproteobacteria</taxon>
        <taxon>Chromatiales</taxon>
        <taxon>Ectothiorhodospiraceae</taxon>
        <taxon>Ectothiorhodospira</taxon>
    </lineage>
</organism>
<dbReference type="KEGG" id="hhc:M911_15895"/>